<accession>A0AAN8IUL0</accession>
<dbReference type="Proteomes" id="UP001331761">
    <property type="component" value="Unassembled WGS sequence"/>
</dbReference>
<gene>
    <name evidence="2" type="ORF">GCK32_011278</name>
</gene>
<organism evidence="2 3">
    <name type="scientific">Trichostrongylus colubriformis</name>
    <name type="common">Black scour worm</name>
    <dbReference type="NCBI Taxonomy" id="6319"/>
    <lineage>
        <taxon>Eukaryota</taxon>
        <taxon>Metazoa</taxon>
        <taxon>Ecdysozoa</taxon>
        <taxon>Nematoda</taxon>
        <taxon>Chromadorea</taxon>
        <taxon>Rhabditida</taxon>
        <taxon>Rhabditina</taxon>
        <taxon>Rhabditomorpha</taxon>
        <taxon>Strongyloidea</taxon>
        <taxon>Trichostrongylidae</taxon>
        <taxon>Trichostrongylus</taxon>
    </lineage>
</organism>
<dbReference type="Pfam" id="PF02191">
    <property type="entry name" value="OLF"/>
    <property type="match status" value="1"/>
</dbReference>
<protein>
    <recommendedName>
        <fullName evidence="1">Olfactomedin-like domain-containing protein</fullName>
    </recommendedName>
</protein>
<comment type="caution">
    <text evidence="2">The sequence shown here is derived from an EMBL/GenBank/DDBJ whole genome shotgun (WGS) entry which is preliminary data.</text>
</comment>
<dbReference type="AlphaFoldDB" id="A0AAN8IUL0"/>
<name>A0AAN8IUL0_TRICO</name>
<proteinExistence type="predicted"/>
<reference evidence="2 3" key="1">
    <citation type="submission" date="2019-10" db="EMBL/GenBank/DDBJ databases">
        <title>Assembly and Annotation for the nematode Trichostrongylus colubriformis.</title>
        <authorList>
            <person name="Martin J."/>
        </authorList>
    </citation>
    <scope>NUCLEOTIDE SEQUENCE [LARGE SCALE GENOMIC DNA]</scope>
    <source>
        <strain evidence="2">G859</strain>
        <tissue evidence="2">Whole worm</tissue>
    </source>
</reference>
<dbReference type="EMBL" id="WIXE01024675">
    <property type="protein sequence ID" value="KAK5965389.1"/>
    <property type="molecule type" value="Genomic_DNA"/>
</dbReference>
<evidence type="ECO:0000313" key="3">
    <source>
        <dbReference type="Proteomes" id="UP001331761"/>
    </source>
</evidence>
<feature type="domain" description="Olfactomedin-like" evidence="1">
    <location>
        <begin position="37"/>
        <end position="93"/>
    </location>
</feature>
<evidence type="ECO:0000259" key="1">
    <source>
        <dbReference type="Pfam" id="PF02191"/>
    </source>
</evidence>
<dbReference type="InterPro" id="IPR003112">
    <property type="entry name" value="Olfac-like_dom"/>
</dbReference>
<keyword evidence="3" id="KW-1185">Reference proteome</keyword>
<sequence length="102" mass="12131">MAQIILFWYDLETTDQIEAELGDIAHKDCGRLPDHTFEIMTLFRSQQPRQQTLPGQVAWYNPYQGLTMLHYNPVDSRLYFFDDRRLLSVNVRMDEDEPDYAD</sequence>
<evidence type="ECO:0000313" key="2">
    <source>
        <dbReference type="EMBL" id="KAK5965389.1"/>
    </source>
</evidence>